<keyword evidence="1" id="KW-0732">Signal</keyword>
<sequence length="1138" mass="126238">MTQEHNDSFSSFSRQLDHQMTDQLCTYRRGHGSMQMMAVMALILFSSFAGADDSLAKRFQSPPQESGIRAFWWWLNGNVTKASITHELEEMKDKGFSGAMIFDADGSNQRGNQRVPAGPTFGSPAWTDLFVHACKEADRLGLELSLNIQSGWNLGGPKVTAAEATQTLVWSKTEVTGGAPVAQELPQPKAREFYRDVAVIAVPAPTVASVAGRKLSFEIEASSTQGGRDASLAMDAKQDTFWVSRKGPTRKTPQWLLIKLSDAVEIGEVALRGRSQYGPRECEIQVSLDAQTFQTVRRITIPNGEKVTATFPIQPAAFVRLLFTDAYDTAPVDGIPRNVQVSEIELPQLELPASPSHQPIKHLLLKSSTRELGMSAPDCRFLLDTEPAIPGEHVVPFDGIVNLTEQTDADGTLRWDAPQGRWMVLRIGHTNVNSHVSTHSAGWGGRVLDYMNPGSLDAYWNRNITPLMNAIGPLAGTTLKYVHTDSWEGGGMNWTPGFDETFQLNRGYDPIPWLAVLAGYVVESREDSNAFLADFRKTIGDRITDHYGHLAAIADRYGMGTHPECSGPHAGPLDGLKNYGRSELMMSEFWSPSPHRPNPPDRFFVKQAASAAHTYGKRLVGAEGFTTIGPHWNDVPWSSMKPSFDHEYCAGLNLLFNHTFTASPKEMGIPGQEYFAGTHFNPQITWWNESTALIDYFRRCQYIAQQGQFVADVLYYYGDHIPNIATLKEADPAGALPNFGYDVLSEELLLDGLTFQKGLFELPSGMEYRVLVLPDHKILSLGVLQKINSLVRRGGTVLGSKPTHAVSLEGGAEGRKRFQQLADGLWGSSDKPVEETGLRSVGNGHVAWGMSARELLHSMKVPSDVHIEGINQTEDIQWIHYRLDDDDVYFLCETKGQPTSLKASFRVTGRLPELWDAVDGSIRQAQTFSVNDHSTEVPLELDPFGSLFVVFRQSSHRQSSEQNSRNDGPNFPSWTVKETIQGPWQVKFDSRWGGPDEPVRFETLSDWTQSEVPGIKHYSGKAVYKTTFSIDDDQRDQPISLQLGDVKDVGIARVSLNGKDLGVVWRPPFRVNVTDALKQGKNSLTVTVVNSWRNRLIGDRDLPENKRLTRTNITVTNQWALEPSGLLGPVEICVDDSN</sequence>
<dbReference type="SUPFAM" id="SSF49785">
    <property type="entry name" value="Galactose-binding domain-like"/>
    <property type="match status" value="2"/>
</dbReference>
<evidence type="ECO:0000256" key="2">
    <source>
        <dbReference type="ARBA" id="ARBA00022801"/>
    </source>
</evidence>
<reference evidence="4 5" key="1">
    <citation type="journal article" date="2013" name="Mar. Genomics">
        <title>Expression of sulfatases in Rhodopirellula baltica and the diversity of sulfatases in the genus Rhodopirellula.</title>
        <authorList>
            <person name="Wegner C.E."/>
            <person name="Richter-Heitmann T."/>
            <person name="Klindworth A."/>
            <person name="Klockow C."/>
            <person name="Richter M."/>
            <person name="Achstetter T."/>
            <person name="Glockner F.O."/>
            <person name="Harder J."/>
        </authorList>
    </citation>
    <scope>NUCLEOTIDE SEQUENCE [LARGE SCALE GENOMIC DNA]</scope>
    <source>
        <strain evidence="4 5">SM41</strain>
    </source>
</reference>
<name>M5U1Z0_9BACT</name>
<dbReference type="PANTHER" id="PTHR43817:SF1">
    <property type="entry name" value="HYDROLASE, FAMILY 43, PUTATIVE (AFU_ORTHOLOGUE AFUA_3G01660)-RELATED"/>
    <property type="match status" value="1"/>
</dbReference>
<evidence type="ECO:0000313" key="5">
    <source>
        <dbReference type="Proteomes" id="UP000011885"/>
    </source>
</evidence>
<proteinExistence type="predicted"/>
<evidence type="ECO:0000256" key="1">
    <source>
        <dbReference type="ARBA" id="ARBA00022729"/>
    </source>
</evidence>
<organism evidence="4 5">
    <name type="scientific">Rhodopirellula sallentina SM41</name>
    <dbReference type="NCBI Taxonomy" id="1263870"/>
    <lineage>
        <taxon>Bacteria</taxon>
        <taxon>Pseudomonadati</taxon>
        <taxon>Planctomycetota</taxon>
        <taxon>Planctomycetia</taxon>
        <taxon>Pirellulales</taxon>
        <taxon>Pirellulaceae</taxon>
        <taxon>Rhodopirellula</taxon>
    </lineage>
</organism>
<dbReference type="PATRIC" id="fig|1263870.3.peg.3519"/>
<dbReference type="EMBL" id="ANOH01000223">
    <property type="protein sequence ID" value="EMI55279.1"/>
    <property type="molecule type" value="Genomic_DNA"/>
</dbReference>
<dbReference type="GO" id="GO:0016787">
    <property type="term" value="F:hydrolase activity"/>
    <property type="evidence" value="ECO:0007669"/>
    <property type="project" value="UniProtKB-KW"/>
</dbReference>
<evidence type="ECO:0000313" key="4">
    <source>
        <dbReference type="EMBL" id="EMI55279.1"/>
    </source>
</evidence>
<dbReference type="Pfam" id="PF00754">
    <property type="entry name" value="F5_F8_type_C"/>
    <property type="match status" value="1"/>
</dbReference>
<dbReference type="Gene3D" id="2.60.120.260">
    <property type="entry name" value="Galactose-binding domain-like"/>
    <property type="match status" value="2"/>
</dbReference>
<evidence type="ECO:0000259" key="3">
    <source>
        <dbReference type="PROSITE" id="PS50022"/>
    </source>
</evidence>
<accession>M5U1Z0</accession>
<dbReference type="InterPro" id="IPR000421">
    <property type="entry name" value="FA58C"/>
</dbReference>
<dbReference type="PANTHER" id="PTHR43817">
    <property type="entry name" value="GLYCOSYL HYDROLASE"/>
    <property type="match status" value="1"/>
</dbReference>
<feature type="domain" description="F5/8 type C" evidence="3">
    <location>
        <begin position="202"/>
        <end position="297"/>
    </location>
</feature>
<dbReference type="PROSITE" id="PS50022">
    <property type="entry name" value="FA58C_3"/>
    <property type="match status" value="1"/>
</dbReference>
<dbReference type="AlphaFoldDB" id="M5U1Z0"/>
<dbReference type="NCBIfam" id="NF045579">
    <property type="entry name" value="rhamnoside_JR"/>
    <property type="match status" value="1"/>
</dbReference>
<gene>
    <name evidence="4" type="ORF">RSSM_03313</name>
</gene>
<dbReference type="InterPro" id="IPR008979">
    <property type="entry name" value="Galactose-bd-like_sf"/>
</dbReference>
<protein>
    <submittedName>
        <fullName evidence="4">Glycosyl hydrolase family 2, sugar binding domain protein</fullName>
    </submittedName>
</protein>
<keyword evidence="2 4" id="KW-0378">Hydrolase</keyword>
<dbReference type="Proteomes" id="UP000011885">
    <property type="component" value="Unassembled WGS sequence"/>
</dbReference>
<dbReference type="CDD" id="cd03143">
    <property type="entry name" value="A4_beta-galactosidase_middle_domain"/>
    <property type="match status" value="1"/>
</dbReference>
<dbReference type="Pfam" id="PF17132">
    <property type="entry name" value="Glyco_hydro_106"/>
    <property type="match status" value="1"/>
</dbReference>
<comment type="caution">
    <text evidence="4">The sequence shown here is derived from an EMBL/GenBank/DDBJ whole genome shotgun (WGS) entry which is preliminary data.</text>
</comment>
<keyword evidence="5" id="KW-1185">Reference proteome</keyword>